<protein>
    <submittedName>
        <fullName evidence="2">Uncharacterized protein</fullName>
    </submittedName>
</protein>
<proteinExistence type="predicted"/>
<name>A0ABX8XXM5_9ACTN</name>
<evidence type="ECO:0000313" key="2">
    <source>
        <dbReference type="EMBL" id="QYX80383.1"/>
    </source>
</evidence>
<organism evidence="2 3">
    <name type="scientific">Streptomyces akebiae</name>
    <dbReference type="NCBI Taxonomy" id="2865673"/>
    <lineage>
        <taxon>Bacteria</taxon>
        <taxon>Bacillati</taxon>
        <taxon>Actinomycetota</taxon>
        <taxon>Actinomycetes</taxon>
        <taxon>Kitasatosporales</taxon>
        <taxon>Streptomycetaceae</taxon>
        <taxon>Streptomyces</taxon>
    </lineage>
</organism>
<dbReference type="Proteomes" id="UP000827138">
    <property type="component" value="Chromosome"/>
</dbReference>
<keyword evidence="3" id="KW-1185">Reference proteome</keyword>
<sequence length="48" mass="5067">MCHRGEALAPGRARRLGFASGRASRLARALPRASGERAAEHDGGPGRR</sequence>
<evidence type="ECO:0000256" key="1">
    <source>
        <dbReference type="SAM" id="MobiDB-lite"/>
    </source>
</evidence>
<feature type="region of interest" description="Disordered" evidence="1">
    <location>
        <begin position="26"/>
        <end position="48"/>
    </location>
</feature>
<reference evidence="2 3" key="1">
    <citation type="submission" date="2021-08" db="EMBL/GenBank/DDBJ databases">
        <authorList>
            <person name="Ping M."/>
        </authorList>
    </citation>
    <scope>NUCLEOTIDE SEQUENCE [LARGE SCALE GENOMIC DNA]</scope>
    <source>
        <strain evidence="2 3">MG28</strain>
    </source>
</reference>
<feature type="compositionally biased region" description="Basic and acidic residues" evidence="1">
    <location>
        <begin position="34"/>
        <end position="48"/>
    </location>
</feature>
<evidence type="ECO:0000313" key="3">
    <source>
        <dbReference type="Proteomes" id="UP000827138"/>
    </source>
</evidence>
<dbReference type="EMBL" id="CP080647">
    <property type="protein sequence ID" value="QYX80383.1"/>
    <property type="molecule type" value="Genomic_DNA"/>
</dbReference>
<gene>
    <name evidence="2" type="ORF">K1J60_31145</name>
</gene>
<dbReference type="RefSeq" id="WP_220649108.1">
    <property type="nucleotide sequence ID" value="NZ_CP080647.1"/>
</dbReference>
<accession>A0ABX8XXM5</accession>